<dbReference type="GO" id="GO:0004634">
    <property type="term" value="F:phosphopyruvate hydratase activity"/>
    <property type="evidence" value="ECO:0007669"/>
    <property type="project" value="UniProtKB-UniRule"/>
</dbReference>
<dbReference type="SMART" id="SM01192">
    <property type="entry name" value="Enolase_C"/>
    <property type="match status" value="1"/>
</dbReference>
<feature type="binding site" evidence="11">
    <location>
        <position position="166"/>
    </location>
    <ligand>
        <name>(2R)-2-phosphoglycerate</name>
        <dbReference type="ChEBI" id="CHEBI:58289"/>
    </ligand>
</feature>
<feature type="domain" description="Enolase C-terminal TIM barrel" evidence="15">
    <location>
        <begin position="142"/>
        <end position="428"/>
    </location>
</feature>
<evidence type="ECO:0000259" key="16">
    <source>
        <dbReference type="SMART" id="SM01193"/>
    </source>
</evidence>
<accession>A0A6N2UEW6</accession>
<proteinExistence type="inferred from homology"/>
<comment type="catalytic activity">
    <reaction evidence="10">
        <text>(2R)-2-phosphoglycerate = phosphoenolpyruvate + H2O</text>
        <dbReference type="Rhea" id="RHEA:10164"/>
        <dbReference type="ChEBI" id="CHEBI:15377"/>
        <dbReference type="ChEBI" id="CHEBI:58289"/>
        <dbReference type="ChEBI" id="CHEBI:58702"/>
        <dbReference type="EC" id="4.2.1.11"/>
    </reaction>
    <physiologicalReaction direction="left-to-right" evidence="10">
        <dbReference type="Rhea" id="RHEA:10165"/>
    </physiologicalReaction>
</comment>
<feature type="binding site" evidence="11 14">
    <location>
        <position position="245"/>
    </location>
    <ligand>
        <name>Mg(2+)</name>
        <dbReference type="ChEBI" id="CHEBI:18420"/>
    </ligand>
</feature>
<keyword evidence="9 11" id="KW-0456">Lyase</keyword>
<keyword evidence="5 11" id="KW-0964">Secreted</keyword>
<feature type="domain" description="Enolase N-terminal" evidence="16">
    <location>
        <begin position="7"/>
        <end position="137"/>
    </location>
</feature>
<dbReference type="GO" id="GO:0009986">
    <property type="term" value="C:cell surface"/>
    <property type="evidence" value="ECO:0007669"/>
    <property type="project" value="UniProtKB-SubCell"/>
</dbReference>
<feature type="binding site" evidence="11">
    <location>
        <position position="370"/>
    </location>
    <ligand>
        <name>(2R)-2-phosphoglycerate</name>
        <dbReference type="ChEBI" id="CHEBI:58289"/>
    </ligand>
</feature>
<dbReference type="AlphaFoldDB" id="A0A6N2UEW6"/>
<feature type="binding site" evidence="13">
    <location>
        <position position="288"/>
    </location>
    <ligand>
        <name>substrate</name>
    </ligand>
</feature>
<dbReference type="SFLD" id="SFLDG00178">
    <property type="entry name" value="enolase"/>
    <property type="match status" value="1"/>
</dbReference>
<comment type="cofactor">
    <cofactor evidence="14">
        <name>Mg(2+)</name>
        <dbReference type="ChEBI" id="CHEBI:18420"/>
    </cofactor>
    <text evidence="14">Mg(2+) is required for catalysis and for stabilizing the dimer.</text>
</comment>
<keyword evidence="8 11" id="KW-0324">Glycolysis</keyword>
<protein>
    <recommendedName>
        <fullName evidence="4 11">Enolase</fullName>
        <ecNumber evidence="3 11">4.2.1.11</ecNumber>
    </recommendedName>
    <alternativeName>
        <fullName evidence="11">2-phospho-D-glycerate hydro-lyase</fullName>
    </alternativeName>
    <alternativeName>
        <fullName evidence="11">2-phosphoglycerate dehydratase</fullName>
    </alternativeName>
</protein>
<feature type="active site" description="Proton donor" evidence="11 12">
    <location>
        <position position="208"/>
    </location>
</feature>
<feature type="binding site" evidence="13">
    <location>
        <position position="158"/>
    </location>
    <ligand>
        <name>substrate</name>
    </ligand>
</feature>
<dbReference type="InterPro" id="IPR036849">
    <property type="entry name" value="Enolase-like_C_sf"/>
</dbReference>
<dbReference type="InterPro" id="IPR029017">
    <property type="entry name" value="Enolase-like_N"/>
</dbReference>
<evidence type="ECO:0000256" key="2">
    <source>
        <dbReference type="ARBA" id="ARBA00009604"/>
    </source>
</evidence>
<dbReference type="InterPro" id="IPR000941">
    <property type="entry name" value="Enolase"/>
</dbReference>
<reference evidence="17" key="1">
    <citation type="submission" date="2019-11" db="EMBL/GenBank/DDBJ databases">
        <authorList>
            <person name="Feng L."/>
        </authorList>
    </citation>
    <scope>NUCLEOTIDE SEQUENCE</scope>
    <source>
        <strain evidence="17">AundefinedLFYP135</strain>
    </source>
</reference>
<evidence type="ECO:0000256" key="9">
    <source>
        <dbReference type="ARBA" id="ARBA00023239"/>
    </source>
</evidence>
<comment type="pathway">
    <text evidence="1 11">Carbohydrate degradation; glycolysis; pyruvate from D-glyceraldehyde 3-phosphate: step 4/5.</text>
</comment>
<dbReference type="EMBL" id="CACRSL010000003">
    <property type="protein sequence ID" value="VYT16119.1"/>
    <property type="molecule type" value="Genomic_DNA"/>
</dbReference>
<dbReference type="UniPathway" id="UPA00109">
    <property type="reaction ID" value="UER00187"/>
</dbReference>
<keyword evidence="7 11" id="KW-0460">Magnesium</keyword>
<comment type="similarity">
    <text evidence="2 11">Belongs to the enolase family.</text>
</comment>
<evidence type="ECO:0000256" key="4">
    <source>
        <dbReference type="ARBA" id="ARBA00017068"/>
    </source>
</evidence>
<evidence type="ECO:0000256" key="7">
    <source>
        <dbReference type="ARBA" id="ARBA00022842"/>
    </source>
</evidence>
<dbReference type="CDD" id="cd03313">
    <property type="entry name" value="enolase"/>
    <property type="match status" value="1"/>
</dbReference>
<dbReference type="PANTHER" id="PTHR11902:SF1">
    <property type="entry name" value="ENOLASE"/>
    <property type="match status" value="1"/>
</dbReference>
<feature type="binding site" evidence="11 14">
    <location>
        <position position="288"/>
    </location>
    <ligand>
        <name>Mg(2+)</name>
        <dbReference type="ChEBI" id="CHEBI:18420"/>
    </ligand>
</feature>
<dbReference type="EC" id="4.2.1.11" evidence="3 11"/>
<dbReference type="PANTHER" id="PTHR11902">
    <property type="entry name" value="ENOLASE"/>
    <property type="match status" value="1"/>
</dbReference>
<feature type="binding site" evidence="11 14">
    <location>
        <position position="315"/>
    </location>
    <ligand>
        <name>Mg(2+)</name>
        <dbReference type="ChEBI" id="CHEBI:18420"/>
    </ligand>
</feature>
<dbReference type="InterPro" id="IPR020810">
    <property type="entry name" value="Enolase_C"/>
</dbReference>
<evidence type="ECO:0000259" key="15">
    <source>
        <dbReference type="SMART" id="SM01192"/>
    </source>
</evidence>
<feature type="binding site" evidence="11">
    <location>
        <position position="391"/>
    </location>
    <ligand>
        <name>(2R)-2-phosphoglycerate</name>
        <dbReference type="ChEBI" id="CHEBI:58289"/>
    </ligand>
</feature>
<evidence type="ECO:0000256" key="12">
    <source>
        <dbReference type="PIRSR" id="PIRSR001400-1"/>
    </source>
</evidence>
<evidence type="ECO:0000256" key="6">
    <source>
        <dbReference type="ARBA" id="ARBA00022723"/>
    </source>
</evidence>
<keyword evidence="11" id="KW-0963">Cytoplasm</keyword>
<dbReference type="PRINTS" id="PR00148">
    <property type="entry name" value="ENOLASE"/>
</dbReference>
<comment type="function">
    <text evidence="11">Catalyzes the reversible conversion of 2-phosphoglycerate (2-PG) into phosphoenolpyruvate (PEP). It is essential for the degradation of carbohydrates via glycolysis.</text>
</comment>
<evidence type="ECO:0000256" key="5">
    <source>
        <dbReference type="ARBA" id="ARBA00022525"/>
    </source>
</evidence>
<dbReference type="GO" id="GO:0000287">
    <property type="term" value="F:magnesium ion binding"/>
    <property type="evidence" value="ECO:0007669"/>
    <property type="project" value="UniProtKB-UniRule"/>
</dbReference>
<dbReference type="InterPro" id="IPR020811">
    <property type="entry name" value="Enolase_N"/>
</dbReference>
<evidence type="ECO:0000256" key="8">
    <source>
        <dbReference type="ARBA" id="ARBA00023152"/>
    </source>
</evidence>
<evidence type="ECO:0000256" key="10">
    <source>
        <dbReference type="ARBA" id="ARBA00048951"/>
    </source>
</evidence>
<feature type="binding site" evidence="13">
    <location>
        <position position="391"/>
    </location>
    <ligand>
        <name>substrate</name>
    </ligand>
</feature>
<dbReference type="SUPFAM" id="SSF51604">
    <property type="entry name" value="Enolase C-terminal domain-like"/>
    <property type="match status" value="1"/>
</dbReference>
<comment type="cofactor">
    <cofactor evidence="11">
        <name>Mg(2+)</name>
        <dbReference type="ChEBI" id="CHEBI:18420"/>
    </cofactor>
    <text evidence="11">Binds a second Mg(2+) ion via substrate during catalysis.</text>
</comment>
<dbReference type="SMART" id="SM01193">
    <property type="entry name" value="Enolase_N"/>
    <property type="match status" value="1"/>
</dbReference>
<name>A0A6N2UEW6_9FIRM</name>
<feature type="binding site" evidence="13">
    <location>
        <position position="167"/>
    </location>
    <ligand>
        <name>substrate</name>
    </ligand>
</feature>
<dbReference type="HAMAP" id="MF_00318">
    <property type="entry name" value="Enolase"/>
    <property type="match status" value="1"/>
</dbReference>
<dbReference type="SFLD" id="SFLDS00001">
    <property type="entry name" value="Enolase"/>
    <property type="match status" value="1"/>
</dbReference>
<gene>
    <name evidence="11 17" type="primary">eno</name>
    <name evidence="17" type="ORF">AULFYP135_01891</name>
</gene>
<feature type="binding site" evidence="11">
    <location>
        <position position="340"/>
    </location>
    <ligand>
        <name>(2R)-2-phosphoglycerate</name>
        <dbReference type="ChEBI" id="CHEBI:58289"/>
    </ligand>
</feature>
<dbReference type="Gene3D" id="3.20.20.120">
    <property type="entry name" value="Enolase-like C-terminal domain"/>
    <property type="match status" value="1"/>
</dbReference>
<dbReference type="NCBIfam" id="TIGR01060">
    <property type="entry name" value="eno"/>
    <property type="match status" value="1"/>
</dbReference>
<feature type="binding site" evidence="11">
    <location>
        <position position="369"/>
    </location>
    <ligand>
        <name>(2R)-2-phosphoglycerate</name>
        <dbReference type="ChEBI" id="CHEBI:58289"/>
    </ligand>
</feature>
<dbReference type="GO" id="GO:0000015">
    <property type="term" value="C:phosphopyruvate hydratase complex"/>
    <property type="evidence" value="ECO:0007669"/>
    <property type="project" value="InterPro"/>
</dbReference>
<dbReference type="Gene3D" id="3.30.390.10">
    <property type="entry name" value="Enolase-like, N-terminal domain"/>
    <property type="match status" value="1"/>
</dbReference>
<keyword evidence="6 11" id="KW-0479">Metal-binding</keyword>
<evidence type="ECO:0000313" key="17">
    <source>
        <dbReference type="EMBL" id="VYT16119.1"/>
    </source>
</evidence>
<dbReference type="GO" id="GO:0006096">
    <property type="term" value="P:glycolytic process"/>
    <property type="evidence" value="ECO:0007669"/>
    <property type="project" value="UniProtKB-UniRule"/>
</dbReference>
<comment type="subcellular location">
    <subcellularLocation>
        <location evidence="11">Cytoplasm</location>
    </subcellularLocation>
    <subcellularLocation>
        <location evidence="11">Secreted</location>
    </subcellularLocation>
    <subcellularLocation>
        <location evidence="11">Cell surface</location>
    </subcellularLocation>
    <text evidence="11">Fractions of enolase are present in both the cytoplasm and on the cell surface.</text>
</comment>
<organism evidence="17">
    <name type="scientific">uncultured Anaerotruncus sp</name>
    <dbReference type="NCBI Taxonomy" id="905011"/>
    <lineage>
        <taxon>Bacteria</taxon>
        <taxon>Bacillati</taxon>
        <taxon>Bacillota</taxon>
        <taxon>Clostridia</taxon>
        <taxon>Eubacteriales</taxon>
        <taxon>Oscillospiraceae</taxon>
        <taxon>Anaerotruncus</taxon>
        <taxon>environmental samples</taxon>
    </lineage>
</organism>
<feature type="binding site" evidence="13">
    <location>
        <position position="315"/>
    </location>
    <ligand>
        <name>substrate</name>
    </ligand>
</feature>
<dbReference type="Pfam" id="PF03952">
    <property type="entry name" value="Enolase_N"/>
    <property type="match status" value="1"/>
</dbReference>
<dbReference type="SFLD" id="SFLDF00002">
    <property type="entry name" value="enolase"/>
    <property type="match status" value="1"/>
</dbReference>
<feature type="binding site" evidence="13">
    <location>
        <begin position="367"/>
        <end position="370"/>
    </location>
    <ligand>
        <name>substrate</name>
    </ligand>
</feature>
<dbReference type="Pfam" id="PF00113">
    <property type="entry name" value="Enolase_C"/>
    <property type="match status" value="1"/>
</dbReference>
<evidence type="ECO:0000256" key="13">
    <source>
        <dbReference type="PIRSR" id="PIRSR001400-2"/>
    </source>
</evidence>
<evidence type="ECO:0000256" key="14">
    <source>
        <dbReference type="PIRSR" id="PIRSR001400-3"/>
    </source>
</evidence>
<evidence type="ECO:0000256" key="1">
    <source>
        <dbReference type="ARBA" id="ARBA00005031"/>
    </source>
</evidence>
<feature type="active site" description="Proton acceptor" evidence="11 12">
    <location>
        <position position="340"/>
    </location>
</feature>
<evidence type="ECO:0000256" key="3">
    <source>
        <dbReference type="ARBA" id="ARBA00012058"/>
    </source>
</evidence>
<evidence type="ECO:0000256" key="11">
    <source>
        <dbReference type="HAMAP-Rule" id="MF_00318"/>
    </source>
</evidence>
<dbReference type="SUPFAM" id="SSF54826">
    <property type="entry name" value="Enolase N-terminal domain-like"/>
    <property type="match status" value="1"/>
</dbReference>
<sequence>MGYLQQIASVHARQIIDSRGNPTVECAVTLEDGSAGLASVPSGASTGSREAVELRDHVDKLWKGKGVMTAVLGVNREIAHGLVGMDASNIPSIDHAMRVLDATADKRNLGANAILAVSLAASRAMAASTGLSLYQFLGGCDKRTLPVPLLNIINGGLHASNNLDIQEFMIVPVGAPSYRDALRWSCEVYHTLGDLLRSRGKSTAVGDEGGFAPDLASNEEAIQWILEAISLCGYQPGKQFMIALDAAASGWKTAEGYTLPKQGRSLSCEELISYWDDLSRRYPVVSIEDPLGEEDWPSWQELTRRIGDRVQLVGDDLFVTNPGRIRQGIQKKAANAALIKPNQIGTLTETLEAVSIAQNAGYRAVISHRSGETEDSFIADLAVATATGQIKAGAPCRSDRTAKYNRLLRIEEHLGRRARYAGREAFACLAQQQ</sequence>
<dbReference type="GO" id="GO:0005576">
    <property type="term" value="C:extracellular region"/>
    <property type="evidence" value="ECO:0007669"/>
    <property type="project" value="UniProtKB-SubCell"/>
</dbReference>
<dbReference type="PIRSF" id="PIRSF001400">
    <property type="entry name" value="Enolase"/>
    <property type="match status" value="1"/>
</dbReference>